<protein>
    <submittedName>
        <fullName evidence="1">Uncharacterized protein</fullName>
    </submittedName>
</protein>
<proteinExistence type="predicted"/>
<evidence type="ECO:0000313" key="2">
    <source>
        <dbReference type="Proteomes" id="UP000035651"/>
    </source>
</evidence>
<organism evidence="1 2">
    <name type="scientific">Pandoraea faecigallinarum</name>
    <dbReference type="NCBI Taxonomy" id="656179"/>
    <lineage>
        <taxon>Bacteria</taxon>
        <taxon>Pseudomonadati</taxon>
        <taxon>Pseudomonadota</taxon>
        <taxon>Betaproteobacteria</taxon>
        <taxon>Burkholderiales</taxon>
        <taxon>Burkholderiaceae</taxon>
        <taxon>Pandoraea</taxon>
    </lineage>
</organism>
<evidence type="ECO:0000313" key="1">
    <source>
        <dbReference type="EMBL" id="AKM29486.2"/>
    </source>
</evidence>
<keyword evidence="2" id="KW-1185">Reference proteome</keyword>
<dbReference type="RefSeq" id="WP_071386891.1">
    <property type="nucleotide sequence ID" value="NZ_CP011807.3"/>
</dbReference>
<sequence length="62" mass="6641">MFMVQGNATLRVEVTSGASQTRRLRNRNLGEPVTMAVAAPVGRSCIAGSDALRNVRAQHVAF</sequence>
<dbReference type="Proteomes" id="UP000035651">
    <property type="component" value="Chromosome"/>
</dbReference>
<dbReference type="KEGG" id="pfg:AB870_04065"/>
<accession>A0A0H3WSF2</accession>
<gene>
    <name evidence="1" type="ORF">AB870_04065</name>
</gene>
<dbReference type="AlphaFoldDB" id="A0A0H3WSF2"/>
<name>A0A0H3WSF2_9BURK</name>
<reference evidence="1" key="1">
    <citation type="submission" date="2016-06" db="EMBL/GenBank/DDBJ databases">
        <title>Complete Genome Sequence of Pandoraea faecigallinarum DSM-23572.</title>
        <authorList>
            <person name="Yong D."/>
            <person name="Ee R."/>
            <person name="Lim Y.-L."/>
            <person name="Yin W.-F."/>
            <person name="Chan K.-G."/>
        </authorList>
    </citation>
    <scope>NUCLEOTIDE SEQUENCE</scope>
    <source>
        <strain evidence="1">DSM 23572</strain>
    </source>
</reference>
<dbReference type="EMBL" id="CP011807">
    <property type="protein sequence ID" value="AKM29486.2"/>
    <property type="molecule type" value="Genomic_DNA"/>
</dbReference>